<evidence type="ECO:0000256" key="3">
    <source>
        <dbReference type="ARBA" id="ARBA00022801"/>
    </source>
</evidence>
<organism evidence="6 7">
    <name type="scientific">Solirubrobacter deserti</name>
    <dbReference type="NCBI Taxonomy" id="2282478"/>
    <lineage>
        <taxon>Bacteria</taxon>
        <taxon>Bacillati</taxon>
        <taxon>Actinomycetota</taxon>
        <taxon>Thermoleophilia</taxon>
        <taxon>Solirubrobacterales</taxon>
        <taxon>Solirubrobacteraceae</taxon>
        <taxon>Solirubrobacter</taxon>
    </lineage>
</organism>
<protein>
    <submittedName>
        <fullName evidence="6">M20/M25/M40 family metallo-hydrolase</fullName>
    </submittedName>
</protein>
<dbReference type="InterPro" id="IPR001261">
    <property type="entry name" value="ArgE/DapE_CS"/>
</dbReference>
<dbReference type="RefSeq" id="WP_202954108.1">
    <property type="nucleotide sequence ID" value="NZ_JAPCID010000013.1"/>
</dbReference>
<dbReference type="PROSITE" id="PS00758">
    <property type="entry name" value="ARGE_DAPE_CPG2_1"/>
    <property type="match status" value="1"/>
</dbReference>
<dbReference type="InterPro" id="IPR036264">
    <property type="entry name" value="Bact_exopeptidase_dim_dom"/>
</dbReference>
<accession>A0ABT4RHN3</accession>
<evidence type="ECO:0000259" key="5">
    <source>
        <dbReference type="Pfam" id="PF07687"/>
    </source>
</evidence>
<dbReference type="SUPFAM" id="SSF55031">
    <property type="entry name" value="Bacterial exopeptidase dimerisation domain"/>
    <property type="match status" value="1"/>
</dbReference>
<dbReference type="PANTHER" id="PTHR43808:SF25">
    <property type="entry name" value="PEPTIDASE M20 DIMERISATION DOMAIN-CONTAINING PROTEIN"/>
    <property type="match status" value="1"/>
</dbReference>
<evidence type="ECO:0000256" key="2">
    <source>
        <dbReference type="ARBA" id="ARBA00022723"/>
    </source>
</evidence>
<evidence type="ECO:0000256" key="1">
    <source>
        <dbReference type="ARBA" id="ARBA00001947"/>
    </source>
</evidence>
<dbReference type="Gene3D" id="3.30.70.360">
    <property type="match status" value="1"/>
</dbReference>
<dbReference type="Proteomes" id="UP001147700">
    <property type="component" value="Unassembled WGS sequence"/>
</dbReference>
<keyword evidence="7" id="KW-1185">Reference proteome</keyword>
<dbReference type="PANTHER" id="PTHR43808">
    <property type="entry name" value="ACETYLORNITHINE DEACETYLASE"/>
    <property type="match status" value="1"/>
</dbReference>
<evidence type="ECO:0000256" key="4">
    <source>
        <dbReference type="ARBA" id="ARBA00022833"/>
    </source>
</evidence>
<dbReference type="InterPro" id="IPR002933">
    <property type="entry name" value="Peptidase_M20"/>
</dbReference>
<comment type="caution">
    <text evidence="6">The sequence shown here is derived from an EMBL/GenBank/DDBJ whole genome shotgun (WGS) entry which is preliminary data.</text>
</comment>
<reference evidence="6" key="1">
    <citation type="submission" date="2022-10" db="EMBL/GenBank/DDBJ databases">
        <title>The WGS of Solirubrobacter sp. CPCC 204708.</title>
        <authorList>
            <person name="Jiang Z."/>
        </authorList>
    </citation>
    <scope>NUCLEOTIDE SEQUENCE</scope>
    <source>
        <strain evidence="6">CPCC 204708</strain>
    </source>
</reference>
<evidence type="ECO:0000313" key="6">
    <source>
        <dbReference type="EMBL" id="MDA0138032.1"/>
    </source>
</evidence>
<sequence length="364" mass="36725">MDETVELLSRLVGLDSVNPALVRGGAGEGAIASFVADWAAGCGLAVTRLEAVAGRPSVVVRAPGSGGGRTLLLCGHLDTVGVGGMAGDPFAARVDGDRLHGRGAYDMKAGVAAALLACRAAAELQLRGDVLVACVADEEHASLGVQEVLAAGVRADGAIVTEPTGGEVIVAHKGFVWSKLTFRGRAAHGSRPDEGADAIVAAGPALVRLAELDAGLPSHALLGRASVHASLIRGGVELSSYPGECVLSIERRTLPGETVADVEAEVAALIGSADASARTLLAREPFAIDPSHEFVRRVRGAAGEAPVAGAAYWTDAAFIAAAGIPTVLYGPGGDGAHADVEWVSLSDTAAVTRTLVAVAQEFCA</sequence>
<dbReference type="SUPFAM" id="SSF53187">
    <property type="entry name" value="Zn-dependent exopeptidases"/>
    <property type="match status" value="1"/>
</dbReference>
<dbReference type="InterPro" id="IPR011650">
    <property type="entry name" value="Peptidase_M20_dimer"/>
</dbReference>
<keyword evidence="2" id="KW-0479">Metal-binding</keyword>
<dbReference type="InterPro" id="IPR050072">
    <property type="entry name" value="Peptidase_M20A"/>
</dbReference>
<dbReference type="Pfam" id="PF01546">
    <property type="entry name" value="Peptidase_M20"/>
    <property type="match status" value="1"/>
</dbReference>
<name>A0ABT4RHN3_9ACTN</name>
<proteinExistence type="predicted"/>
<gene>
    <name evidence="6" type="ORF">OJ962_11005</name>
</gene>
<feature type="domain" description="Peptidase M20 dimerisation" evidence="5">
    <location>
        <begin position="170"/>
        <end position="274"/>
    </location>
</feature>
<evidence type="ECO:0000313" key="7">
    <source>
        <dbReference type="Proteomes" id="UP001147700"/>
    </source>
</evidence>
<comment type="cofactor">
    <cofactor evidence="1">
        <name>Zn(2+)</name>
        <dbReference type="ChEBI" id="CHEBI:29105"/>
    </cofactor>
</comment>
<dbReference type="EMBL" id="JAPCID010000013">
    <property type="protein sequence ID" value="MDA0138032.1"/>
    <property type="molecule type" value="Genomic_DNA"/>
</dbReference>
<keyword evidence="3" id="KW-0378">Hydrolase</keyword>
<dbReference type="Pfam" id="PF07687">
    <property type="entry name" value="M20_dimer"/>
    <property type="match status" value="1"/>
</dbReference>
<dbReference type="Gene3D" id="3.40.630.10">
    <property type="entry name" value="Zn peptidases"/>
    <property type="match status" value="1"/>
</dbReference>
<keyword evidence="4" id="KW-0862">Zinc</keyword>